<dbReference type="InterPro" id="IPR002559">
    <property type="entry name" value="Transposase_11"/>
</dbReference>
<dbReference type="Pfam" id="PF01609">
    <property type="entry name" value="DDE_Tnp_1"/>
    <property type="match status" value="1"/>
</dbReference>
<organism evidence="2">
    <name type="scientific">hydrothermal vent metagenome</name>
    <dbReference type="NCBI Taxonomy" id="652676"/>
    <lineage>
        <taxon>unclassified sequences</taxon>
        <taxon>metagenomes</taxon>
        <taxon>ecological metagenomes</taxon>
    </lineage>
</organism>
<dbReference type="GO" id="GO:0006313">
    <property type="term" value="P:DNA transposition"/>
    <property type="evidence" value="ECO:0007669"/>
    <property type="project" value="InterPro"/>
</dbReference>
<sequence>MNNFSTLLISALLISLLKRFPQGSKPEFVRGDIAWGTDNMMREMQEINQKYLFKLKKSVNVKELIYKHHCLGEWEYINKEWEAKEDTLKLQGWDKARRVVVVRRRISSDHIIGIEYKKEGQQSLVFIDGPEDMKAYEYSVLVTDLDDDLLTIFHHYRDRADCENNFDEMKNQWGWGG</sequence>
<dbReference type="GO" id="GO:0004803">
    <property type="term" value="F:transposase activity"/>
    <property type="evidence" value="ECO:0007669"/>
    <property type="project" value="InterPro"/>
</dbReference>
<evidence type="ECO:0000313" key="2">
    <source>
        <dbReference type="EMBL" id="VAW70786.1"/>
    </source>
</evidence>
<reference evidence="2" key="1">
    <citation type="submission" date="2018-06" db="EMBL/GenBank/DDBJ databases">
        <authorList>
            <person name="Zhirakovskaya E."/>
        </authorList>
    </citation>
    <scope>NUCLEOTIDE SEQUENCE</scope>
</reference>
<accession>A0A3B0YQR0</accession>
<name>A0A3B0YQR0_9ZZZZ</name>
<gene>
    <name evidence="2" type="ORF">MNBD_GAMMA10-2108</name>
</gene>
<feature type="domain" description="Transposase IS4-like" evidence="1">
    <location>
        <begin position="13"/>
        <end position="175"/>
    </location>
</feature>
<dbReference type="AlphaFoldDB" id="A0A3B0YQR0"/>
<protein>
    <recommendedName>
        <fullName evidence="1">Transposase IS4-like domain-containing protein</fullName>
    </recommendedName>
</protein>
<dbReference type="GO" id="GO:0003677">
    <property type="term" value="F:DNA binding"/>
    <property type="evidence" value="ECO:0007669"/>
    <property type="project" value="InterPro"/>
</dbReference>
<evidence type="ECO:0000259" key="1">
    <source>
        <dbReference type="Pfam" id="PF01609"/>
    </source>
</evidence>
<proteinExistence type="predicted"/>
<dbReference type="EMBL" id="UOFJ01000554">
    <property type="protein sequence ID" value="VAW70786.1"/>
    <property type="molecule type" value="Genomic_DNA"/>
</dbReference>